<keyword evidence="3" id="KW-1185">Reference proteome</keyword>
<dbReference type="Proteomes" id="UP001501845">
    <property type="component" value="Unassembled WGS sequence"/>
</dbReference>
<gene>
    <name evidence="2" type="ORF">GCM10022285_13510</name>
</gene>
<comment type="caution">
    <text evidence="2">The sequence shown here is derived from an EMBL/GenBank/DDBJ whole genome shotgun (WGS) entry which is preliminary data.</text>
</comment>
<accession>A0ABP7XXZ6</accession>
<dbReference type="EMBL" id="BAABBU010000006">
    <property type="protein sequence ID" value="GAA4127765.1"/>
    <property type="molecule type" value="Genomic_DNA"/>
</dbReference>
<keyword evidence="1" id="KW-0812">Transmembrane</keyword>
<evidence type="ECO:0000313" key="2">
    <source>
        <dbReference type="EMBL" id="GAA4127765.1"/>
    </source>
</evidence>
<protein>
    <submittedName>
        <fullName evidence="2">Uncharacterized protein</fullName>
    </submittedName>
</protein>
<dbReference type="RefSeq" id="WP_121720534.1">
    <property type="nucleotide sequence ID" value="NZ_BAABBU010000006.1"/>
</dbReference>
<keyword evidence="1" id="KW-1133">Transmembrane helix</keyword>
<organism evidence="2 3">
    <name type="scientific">Streptomyces tunisiensis</name>
    <dbReference type="NCBI Taxonomy" id="948699"/>
    <lineage>
        <taxon>Bacteria</taxon>
        <taxon>Bacillati</taxon>
        <taxon>Actinomycetota</taxon>
        <taxon>Actinomycetes</taxon>
        <taxon>Kitasatosporales</taxon>
        <taxon>Streptomycetaceae</taxon>
        <taxon>Streptomyces</taxon>
    </lineage>
</organism>
<evidence type="ECO:0000256" key="1">
    <source>
        <dbReference type="SAM" id="Phobius"/>
    </source>
</evidence>
<keyword evidence="1" id="KW-0472">Membrane</keyword>
<proteinExistence type="predicted"/>
<reference evidence="3" key="1">
    <citation type="journal article" date="2019" name="Int. J. Syst. Evol. Microbiol.">
        <title>The Global Catalogue of Microorganisms (GCM) 10K type strain sequencing project: providing services to taxonomists for standard genome sequencing and annotation.</title>
        <authorList>
            <consortium name="The Broad Institute Genomics Platform"/>
            <consortium name="The Broad Institute Genome Sequencing Center for Infectious Disease"/>
            <person name="Wu L."/>
            <person name="Ma J."/>
        </authorList>
    </citation>
    <scope>NUCLEOTIDE SEQUENCE [LARGE SCALE GENOMIC DNA]</scope>
    <source>
        <strain evidence="3">JCM 17589</strain>
    </source>
</reference>
<feature type="transmembrane region" description="Helical" evidence="1">
    <location>
        <begin position="49"/>
        <end position="67"/>
    </location>
</feature>
<feature type="transmembrane region" description="Helical" evidence="1">
    <location>
        <begin position="21"/>
        <end position="43"/>
    </location>
</feature>
<evidence type="ECO:0000313" key="3">
    <source>
        <dbReference type="Proteomes" id="UP001501845"/>
    </source>
</evidence>
<name>A0ABP7XXZ6_9ACTN</name>
<sequence length="68" mass="7374">MRITWFAWLVQHADKYGYSDGPLRATIGTGAVLVTAALLWFALHRNRPAAMAAAGLACALGFGWLAFH</sequence>